<dbReference type="EMBL" id="ML213506">
    <property type="protein sequence ID" value="TFK54071.1"/>
    <property type="molecule type" value="Genomic_DNA"/>
</dbReference>
<name>A0A5C3NKD7_9AGAM</name>
<dbReference type="PANTHER" id="PTHR34862">
    <property type="entry name" value="SPARK DOMAIN-CONTAINING PROTEIN"/>
    <property type="match status" value="1"/>
</dbReference>
<keyword evidence="3" id="KW-1185">Reference proteome</keyword>
<dbReference type="PANTHER" id="PTHR34862:SF1">
    <property type="entry name" value="SPARK DOMAIN-CONTAINING PROTEIN"/>
    <property type="match status" value="1"/>
</dbReference>
<dbReference type="AlphaFoldDB" id="A0A5C3NKD7"/>
<evidence type="ECO:0000256" key="1">
    <source>
        <dbReference type="SAM" id="Phobius"/>
    </source>
</evidence>
<protein>
    <submittedName>
        <fullName evidence="2">Uncharacterized protein</fullName>
    </submittedName>
</protein>
<gene>
    <name evidence="2" type="ORF">OE88DRAFT_1654557</name>
</gene>
<feature type="transmembrane region" description="Helical" evidence="1">
    <location>
        <begin position="179"/>
        <end position="203"/>
    </location>
</feature>
<keyword evidence="1" id="KW-0812">Transmembrane</keyword>
<keyword evidence="1" id="KW-1133">Transmembrane helix</keyword>
<keyword evidence="1" id="KW-0472">Membrane</keyword>
<sequence length="204" mass="20396">MCAQPACTNDAISAAVSNVTSGCQSDLEAHGLGTSSSALSLVTPIIQLAYPAVRQIACLQDANDGNTMCATELLTNLQDTEGTLSVNKIMQLAMQVSSNGTSTLNNIPSNVTCSNCVKQAYNIASKAFPAQVSQASPVLSQQCGASFLDGSAPSGIVEIATTASAAVTSKSAAMGRASLVSSGGALGLAATSLIAVFSAFVVLA</sequence>
<reference evidence="2 3" key="1">
    <citation type="journal article" date="2019" name="Nat. Ecol. Evol.">
        <title>Megaphylogeny resolves global patterns of mushroom evolution.</title>
        <authorList>
            <person name="Varga T."/>
            <person name="Krizsan K."/>
            <person name="Foldi C."/>
            <person name="Dima B."/>
            <person name="Sanchez-Garcia M."/>
            <person name="Sanchez-Ramirez S."/>
            <person name="Szollosi G.J."/>
            <person name="Szarkandi J.G."/>
            <person name="Papp V."/>
            <person name="Albert L."/>
            <person name="Andreopoulos W."/>
            <person name="Angelini C."/>
            <person name="Antonin V."/>
            <person name="Barry K.W."/>
            <person name="Bougher N.L."/>
            <person name="Buchanan P."/>
            <person name="Buyck B."/>
            <person name="Bense V."/>
            <person name="Catcheside P."/>
            <person name="Chovatia M."/>
            <person name="Cooper J."/>
            <person name="Damon W."/>
            <person name="Desjardin D."/>
            <person name="Finy P."/>
            <person name="Geml J."/>
            <person name="Haridas S."/>
            <person name="Hughes K."/>
            <person name="Justo A."/>
            <person name="Karasinski D."/>
            <person name="Kautmanova I."/>
            <person name="Kiss B."/>
            <person name="Kocsube S."/>
            <person name="Kotiranta H."/>
            <person name="LaButti K.M."/>
            <person name="Lechner B.E."/>
            <person name="Liimatainen K."/>
            <person name="Lipzen A."/>
            <person name="Lukacs Z."/>
            <person name="Mihaltcheva S."/>
            <person name="Morgado L.N."/>
            <person name="Niskanen T."/>
            <person name="Noordeloos M.E."/>
            <person name="Ohm R.A."/>
            <person name="Ortiz-Santana B."/>
            <person name="Ovrebo C."/>
            <person name="Racz N."/>
            <person name="Riley R."/>
            <person name="Savchenko A."/>
            <person name="Shiryaev A."/>
            <person name="Soop K."/>
            <person name="Spirin V."/>
            <person name="Szebenyi C."/>
            <person name="Tomsovsky M."/>
            <person name="Tulloss R.E."/>
            <person name="Uehling J."/>
            <person name="Grigoriev I.V."/>
            <person name="Vagvolgyi C."/>
            <person name="Papp T."/>
            <person name="Martin F.M."/>
            <person name="Miettinen O."/>
            <person name="Hibbett D.S."/>
            <person name="Nagy L.G."/>
        </authorList>
    </citation>
    <scope>NUCLEOTIDE SEQUENCE [LARGE SCALE GENOMIC DNA]</scope>
    <source>
        <strain evidence="2 3">OMC1185</strain>
    </source>
</reference>
<dbReference type="Proteomes" id="UP000305948">
    <property type="component" value="Unassembled WGS sequence"/>
</dbReference>
<accession>A0A5C3NKD7</accession>
<evidence type="ECO:0000313" key="2">
    <source>
        <dbReference type="EMBL" id="TFK54071.1"/>
    </source>
</evidence>
<organism evidence="2 3">
    <name type="scientific">Heliocybe sulcata</name>
    <dbReference type="NCBI Taxonomy" id="5364"/>
    <lineage>
        <taxon>Eukaryota</taxon>
        <taxon>Fungi</taxon>
        <taxon>Dikarya</taxon>
        <taxon>Basidiomycota</taxon>
        <taxon>Agaricomycotina</taxon>
        <taxon>Agaricomycetes</taxon>
        <taxon>Gloeophyllales</taxon>
        <taxon>Gloeophyllaceae</taxon>
        <taxon>Heliocybe</taxon>
    </lineage>
</organism>
<dbReference type="OrthoDB" id="2536450at2759"/>
<evidence type="ECO:0000313" key="3">
    <source>
        <dbReference type="Proteomes" id="UP000305948"/>
    </source>
</evidence>
<proteinExistence type="predicted"/>